<name>A0A2M4CD80_9DIPT</name>
<protein>
    <submittedName>
        <fullName evidence="1">Putative secreted protein</fullName>
    </submittedName>
</protein>
<reference evidence="1" key="1">
    <citation type="submission" date="2018-01" db="EMBL/GenBank/DDBJ databases">
        <title>An insight into the sialome of Amazonian anophelines.</title>
        <authorList>
            <person name="Ribeiro J.M."/>
            <person name="Scarpassa V."/>
            <person name="Calvo E."/>
        </authorList>
    </citation>
    <scope>NUCLEOTIDE SEQUENCE</scope>
    <source>
        <tissue evidence="1">Salivary glands</tissue>
    </source>
</reference>
<organism evidence="1">
    <name type="scientific">Anopheles marajoara</name>
    <dbReference type="NCBI Taxonomy" id="58244"/>
    <lineage>
        <taxon>Eukaryota</taxon>
        <taxon>Metazoa</taxon>
        <taxon>Ecdysozoa</taxon>
        <taxon>Arthropoda</taxon>
        <taxon>Hexapoda</taxon>
        <taxon>Insecta</taxon>
        <taxon>Pterygota</taxon>
        <taxon>Neoptera</taxon>
        <taxon>Endopterygota</taxon>
        <taxon>Diptera</taxon>
        <taxon>Nematocera</taxon>
        <taxon>Culicoidea</taxon>
        <taxon>Culicidae</taxon>
        <taxon>Anophelinae</taxon>
        <taxon>Anopheles</taxon>
    </lineage>
</organism>
<accession>A0A2M4CD80</accession>
<dbReference type="EMBL" id="GGFJ01014078">
    <property type="protein sequence ID" value="MBW63219.1"/>
    <property type="molecule type" value="Transcribed_RNA"/>
</dbReference>
<evidence type="ECO:0000313" key="1">
    <source>
        <dbReference type="EMBL" id="MBW63219.1"/>
    </source>
</evidence>
<dbReference type="AlphaFoldDB" id="A0A2M4CD80"/>
<proteinExistence type="predicted"/>
<sequence length="74" mass="8270">MGWPLLCVPGFIVVSHTSRGLLVYGHTSVLRGVNESVDLLLCPRLLDKSDWRRLLLTASESHSLSWRVVIGRIS</sequence>